<gene>
    <name evidence="1" type="ORF">ACFQ41_05215</name>
</gene>
<sequence>MNITRKCYVVSGDKEIPAEFYGVFQVAKVVGESPLIGGHSAGQVMEPVAVVEYNGQLHKAYLDQVHFEDAEVRDEREY</sequence>
<evidence type="ECO:0000313" key="1">
    <source>
        <dbReference type="EMBL" id="MFD1398700.1"/>
    </source>
</evidence>
<dbReference type="RefSeq" id="WP_204119945.1">
    <property type="nucleotide sequence ID" value="NZ_BOLV01000069.1"/>
</dbReference>
<dbReference type="EMBL" id="JBHTOA010000022">
    <property type="protein sequence ID" value="MFD1398700.1"/>
    <property type="molecule type" value="Genomic_DNA"/>
</dbReference>
<dbReference type="Proteomes" id="UP001597199">
    <property type="component" value="Unassembled WGS sequence"/>
</dbReference>
<comment type="caution">
    <text evidence="1">The sequence shown here is derived from an EMBL/GenBank/DDBJ whole genome shotgun (WGS) entry which is preliminary data.</text>
</comment>
<organism evidence="1 2">
    <name type="scientific">Lacticaseibacillus suilingensis</name>
    <dbReference type="NCBI Taxonomy" id="2799577"/>
    <lineage>
        <taxon>Bacteria</taxon>
        <taxon>Bacillati</taxon>
        <taxon>Bacillota</taxon>
        <taxon>Bacilli</taxon>
        <taxon>Lactobacillales</taxon>
        <taxon>Lactobacillaceae</taxon>
        <taxon>Lacticaseibacillus</taxon>
    </lineage>
</organism>
<name>A0ABW4BG20_9LACO</name>
<proteinExistence type="predicted"/>
<accession>A0ABW4BG20</accession>
<reference evidence="2" key="1">
    <citation type="journal article" date="2019" name="Int. J. Syst. Evol. Microbiol.">
        <title>The Global Catalogue of Microorganisms (GCM) 10K type strain sequencing project: providing services to taxonomists for standard genome sequencing and annotation.</title>
        <authorList>
            <consortium name="The Broad Institute Genomics Platform"/>
            <consortium name="The Broad Institute Genome Sequencing Center for Infectious Disease"/>
            <person name="Wu L."/>
            <person name="Ma J."/>
        </authorList>
    </citation>
    <scope>NUCLEOTIDE SEQUENCE [LARGE SCALE GENOMIC DNA]</scope>
    <source>
        <strain evidence="2">CCM 9110</strain>
    </source>
</reference>
<keyword evidence="2" id="KW-1185">Reference proteome</keyword>
<protein>
    <submittedName>
        <fullName evidence="1">Uncharacterized protein</fullName>
    </submittedName>
</protein>
<evidence type="ECO:0000313" key="2">
    <source>
        <dbReference type="Proteomes" id="UP001597199"/>
    </source>
</evidence>